<evidence type="ECO:0000256" key="4">
    <source>
        <dbReference type="ARBA" id="ARBA00022786"/>
    </source>
</evidence>
<keyword evidence="7" id="KW-0479">Metal-binding</keyword>
<dbReference type="InterPro" id="IPR003323">
    <property type="entry name" value="OTU_dom"/>
</dbReference>
<dbReference type="InterPro" id="IPR001841">
    <property type="entry name" value="Znf_RING"/>
</dbReference>
<dbReference type="SUPFAM" id="SSF116846">
    <property type="entry name" value="MIT domain"/>
    <property type="match status" value="1"/>
</dbReference>
<name>A0A7S0ZR90_NOCSC</name>
<keyword evidence="3" id="KW-0645">Protease</keyword>
<evidence type="ECO:0000256" key="2">
    <source>
        <dbReference type="ARBA" id="ARBA00012759"/>
    </source>
</evidence>
<evidence type="ECO:0000313" key="11">
    <source>
        <dbReference type="EMBL" id="CAD8829763.1"/>
    </source>
</evidence>
<keyword evidence="7" id="KW-0863">Zinc-finger</keyword>
<feature type="compositionally biased region" description="Low complexity" evidence="8">
    <location>
        <begin position="373"/>
        <end position="385"/>
    </location>
</feature>
<dbReference type="GO" id="GO:0005634">
    <property type="term" value="C:nucleus"/>
    <property type="evidence" value="ECO:0007669"/>
    <property type="project" value="TreeGrafter"/>
</dbReference>
<comment type="catalytic activity">
    <reaction evidence="1">
        <text>Thiol-dependent hydrolysis of ester, thioester, amide, peptide and isopeptide bonds formed by the C-terminal Gly of ubiquitin (a 76-residue protein attached to proteins as an intracellular targeting signal).</text>
        <dbReference type="EC" id="3.4.19.12"/>
    </reaction>
</comment>
<dbReference type="EC" id="3.4.19.12" evidence="2"/>
<dbReference type="InterPro" id="IPR019400">
    <property type="entry name" value="Peptidase_C65_otubain"/>
</dbReference>
<organism evidence="11">
    <name type="scientific">Noctiluca scintillans</name>
    <name type="common">Sea sparkle</name>
    <name type="synonym">Red tide dinoflagellate</name>
    <dbReference type="NCBI Taxonomy" id="2966"/>
    <lineage>
        <taxon>Eukaryota</taxon>
        <taxon>Sar</taxon>
        <taxon>Alveolata</taxon>
        <taxon>Dinophyceae</taxon>
        <taxon>Noctilucales</taxon>
        <taxon>Noctilucaceae</taxon>
        <taxon>Noctiluca</taxon>
    </lineage>
</organism>
<dbReference type="InterPro" id="IPR036181">
    <property type="entry name" value="MIT_dom_sf"/>
</dbReference>
<dbReference type="GO" id="GO:0071108">
    <property type="term" value="P:protein K48-linked deubiquitination"/>
    <property type="evidence" value="ECO:0007669"/>
    <property type="project" value="TreeGrafter"/>
</dbReference>
<dbReference type="SUPFAM" id="SSF54001">
    <property type="entry name" value="Cysteine proteinases"/>
    <property type="match status" value="1"/>
</dbReference>
<dbReference type="PANTHER" id="PTHR12931:SF15">
    <property type="entry name" value="UBIQUITIN THIOESTERASE OTUBAIN-LIKE"/>
    <property type="match status" value="1"/>
</dbReference>
<dbReference type="Gene3D" id="1.20.1300.20">
    <property type="entry name" value="Peptidase C65 Otubain, subdomain 2"/>
    <property type="match status" value="1"/>
</dbReference>
<evidence type="ECO:0000259" key="9">
    <source>
        <dbReference type="PROSITE" id="PS50089"/>
    </source>
</evidence>
<dbReference type="PROSITE" id="PS50802">
    <property type="entry name" value="OTU"/>
    <property type="match status" value="1"/>
</dbReference>
<feature type="compositionally biased region" description="Pro residues" evidence="8">
    <location>
        <begin position="342"/>
        <end position="355"/>
    </location>
</feature>
<reference evidence="11" key="1">
    <citation type="submission" date="2021-01" db="EMBL/GenBank/DDBJ databases">
        <authorList>
            <person name="Corre E."/>
            <person name="Pelletier E."/>
            <person name="Niang G."/>
            <person name="Scheremetjew M."/>
            <person name="Finn R."/>
            <person name="Kale V."/>
            <person name="Holt S."/>
            <person name="Cochrane G."/>
            <person name="Meng A."/>
            <person name="Brown T."/>
            <person name="Cohen L."/>
        </authorList>
    </citation>
    <scope>NUCLEOTIDE SEQUENCE</scope>
</reference>
<dbReference type="GO" id="GO:0006508">
    <property type="term" value="P:proteolysis"/>
    <property type="evidence" value="ECO:0007669"/>
    <property type="project" value="UniProtKB-KW"/>
</dbReference>
<dbReference type="AlphaFoldDB" id="A0A7S0ZR90"/>
<feature type="domain" description="OTU" evidence="10">
    <location>
        <begin position="54"/>
        <end position="264"/>
    </location>
</feature>
<evidence type="ECO:0000256" key="1">
    <source>
        <dbReference type="ARBA" id="ARBA00000707"/>
    </source>
</evidence>
<dbReference type="InterPro" id="IPR038765">
    <property type="entry name" value="Papain-like_cys_pep_sf"/>
</dbReference>
<keyword evidence="6" id="KW-0788">Thiol protease</keyword>
<dbReference type="InterPro" id="IPR042468">
    <property type="entry name" value="Peptidase_C65_otubain_sub1"/>
</dbReference>
<sequence>MADALGLPGALRRASEDHRCLLGGARSLSALEDEFVHSPSHCRKARELVELGHSHFRRVRGDGNCFFRALCFAWVEALTTRADCGQVLLEPLPGGWPEEAFLGDLEEEYKSFRALVLETAAGRAESGRQLLEGLLTNFRLDLCAVAVVRLVVASFLRKEAERGTEDAGAGLSAVGADLSLQAAQHGSITNYLRSQVLPMGCEAEGTTIVAAALQLGVRVVIAQFDNLPGPVVQYRYPPEDCGGSFVGAISLLFRPGHYEVLYHGDSFRFTAPSSVRATCSFCLSDANLEDALPCAHCLCASCGAQVKACPLCAEVAPPEWATSESVFVPEHVVIGDDQTPNNLPPLPAPASPPPDALEGSTVRDSRVGAPLGPLLAQTSPLAPSAPSAPPPAGGVTPSTQAEVLTCERPSQAPPPVTNASWLERAVACEKVARTLDSSGHPDAYQRYQDCLQIYRLVLSREKSERLRGMLRSRMLELASLSVKVKERGAAPAVAPVEVRQPTQVKTSMPQWVDDTHIAEAFEALEEDVRTRISSTAGRPFYCNTSVAT</sequence>
<feature type="region of interest" description="Disordered" evidence="8">
    <location>
        <begin position="336"/>
        <end position="398"/>
    </location>
</feature>
<dbReference type="Gene3D" id="3.30.200.60">
    <property type="entry name" value="Peptidase C65 Otubain, subdomain 1"/>
    <property type="match status" value="1"/>
</dbReference>
<dbReference type="Pfam" id="PF10275">
    <property type="entry name" value="Peptidase_C65"/>
    <property type="match status" value="1"/>
</dbReference>
<dbReference type="GO" id="GO:0043130">
    <property type="term" value="F:ubiquitin binding"/>
    <property type="evidence" value="ECO:0007669"/>
    <property type="project" value="TreeGrafter"/>
</dbReference>
<dbReference type="PROSITE" id="PS50089">
    <property type="entry name" value="ZF_RING_2"/>
    <property type="match status" value="1"/>
</dbReference>
<gene>
    <name evidence="11" type="ORF">NSCI0253_LOCUS4109</name>
</gene>
<dbReference type="GO" id="GO:0008270">
    <property type="term" value="F:zinc ion binding"/>
    <property type="evidence" value="ECO:0007669"/>
    <property type="project" value="UniProtKB-KW"/>
</dbReference>
<dbReference type="GO" id="GO:0004843">
    <property type="term" value="F:cysteine-type deubiquitinase activity"/>
    <property type="evidence" value="ECO:0007669"/>
    <property type="project" value="UniProtKB-EC"/>
</dbReference>
<keyword evidence="7" id="KW-0862">Zinc</keyword>
<dbReference type="CDD" id="cd22749">
    <property type="entry name" value="Otubain_C65"/>
    <property type="match status" value="1"/>
</dbReference>
<evidence type="ECO:0000256" key="6">
    <source>
        <dbReference type="ARBA" id="ARBA00022807"/>
    </source>
</evidence>
<keyword evidence="5" id="KW-0378">Hydrolase</keyword>
<dbReference type="EMBL" id="HBFQ01005793">
    <property type="protein sequence ID" value="CAD8829763.1"/>
    <property type="molecule type" value="Transcribed_RNA"/>
</dbReference>
<dbReference type="InterPro" id="IPR042467">
    <property type="entry name" value="Peptidase_C65_otubain_sub2"/>
</dbReference>
<evidence type="ECO:0000256" key="8">
    <source>
        <dbReference type="SAM" id="MobiDB-lite"/>
    </source>
</evidence>
<evidence type="ECO:0000259" key="10">
    <source>
        <dbReference type="PROSITE" id="PS50802"/>
    </source>
</evidence>
<dbReference type="PANTHER" id="PTHR12931">
    <property type="entry name" value="UBIQUITIN THIOLESTERASE PROTEIN OTUB"/>
    <property type="match status" value="1"/>
</dbReference>
<proteinExistence type="predicted"/>
<protein>
    <recommendedName>
        <fullName evidence="2">ubiquitinyl hydrolase 1</fullName>
        <ecNumber evidence="2">3.4.19.12</ecNumber>
    </recommendedName>
</protein>
<evidence type="ECO:0000256" key="5">
    <source>
        <dbReference type="ARBA" id="ARBA00022801"/>
    </source>
</evidence>
<evidence type="ECO:0000256" key="3">
    <source>
        <dbReference type="ARBA" id="ARBA00022670"/>
    </source>
</evidence>
<feature type="domain" description="RING-type" evidence="9">
    <location>
        <begin position="279"/>
        <end position="312"/>
    </location>
</feature>
<evidence type="ECO:0000256" key="7">
    <source>
        <dbReference type="PROSITE-ProRule" id="PRU00175"/>
    </source>
</evidence>
<accession>A0A7S0ZR90</accession>
<keyword evidence="4" id="KW-0833">Ubl conjugation pathway</keyword>